<dbReference type="Pfam" id="PF12680">
    <property type="entry name" value="SnoaL_2"/>
    <property type="match status" value="1"/>
</dbReference>
<dbReference type="InterPro" id="IPR032710">
    <property type="entry name" value="NTF2-like_dom_sf"/>
</dbReference>
<organism evidence="2 3">
    <name type="scientific">Pseudonocardia broussonetiae</name>
    <dbReference type="NCBI Taxonomy" id="2736640"/>
    <lineage>
        <taxon>Bacteria</taxon>
        <taxon>Bacillati</taxon>
        <taxon>Actinomycetota</taxon>
        <taxon>Actinomycetes</taxon>
        <taxon>Pseudonocardiales</taxon>
        <taxon>Pseudonocardiaceae</taxon>
        <taxon>Pseudonocardia</taxon>
    </lineage>
</organism>
<gene>
    <name evidence="2" type="ORF">HOP40_04810</name>
</gene>
<name>A0A6M6JT04_9PSEU</name>
<evidence type="ECO:0000313" key="3">
    <source>
        <dbReference type="Proteomes" id="UP000505377"/>
    </source>
</evidence>
<dbReference type="Gene3D" id="3.10.450.50">
    <property type="match status" value="1"/>
</dbReference>
<dbReference type="KEGG" id="pbro:HOP40_04810"/>
<dbReference type="EMBL" id="CP053564">
    <property type="protein sequence ID" value="QJY50383.1"/>
    <property type="molecule type" value="Genomic_DNA"/>
</dbReference>
<feature type="domain" description="SnoaL-like" evidence="1">
    <location>
        <begin position="13"/>
        <end position="111"/>
    </location>
</feature>
<proteinExistence type="predicted"/>
<dbReference type="Proteomes" id="UP000505377">
    <property type="component" value="Chromosome"/>
</dbReference>
<evidence type="ECO:0000259" key="1">
    <source>
        <dbReference type="Pfam" id="PF12680"/>
    </source>
</evidence>
<accession>A0A6M6JT04</accession>
<sequence length="118" mass="12880">MDAVNAVDPVDAVARFGEAFDRQDVDAIMAAMTPDCVFEDTSPPDGTRHEGADAVRRAWQALFTASPDGVFATEELIPAVDRVVVRWRYSWPGGHVRGVDVFTVRDGLVSEKLAYVKG</sequence>
<dbReference type="SUPFAM" id="SSF54427">
    <property type="entry name" value="NTF2-like"/>
    <property type="match status" value="1"/>
</dbReference>
<evidence type="ECO:0000313" key="2">
    <source>
        <dbReference type="EMBL" id="QJY50383.1"/>
    </source>
</evidence>
<dbReference type="AlphaFoldDB" id="A0A6M6JT04"/>
<protein>
    <submittedName>
        <fullName evidence="2">Nuclear transport factor 2 family protein</fullName>
    </submittedName>
</protein>
<reference evidence="2 3" key="1">
    <citation type="submission" date="2020-05" db="EMBL/GenBank/DDBJ databases">
        <authorList>
            <person name="Mo P."/>
        </authorList>
    </citation>
    <scope>NUCLEOTIDE SEQUENCE [LARGE SCALE GENOMIC DNA]</scope>
    <source>
        <strain evidence="2 3">Gen01</strain>
    </source>
</reference>
<keyword evidence="3" id="KW-1185">Reference proteome</keyword>
<dbReference type="InterPro" id="IPR037401">
    <property type="entry name" value="SnoaL-like"/>
</dbReference>